<comment type="caution">
    <text evidence="2">The sequence shown here is derived from an EMBL/GenBank/DDBJ whole genome shotgun (WGS) entry which is preliminary data.</text>
</comment>
<gene>
    <name evidence="2" type="ORF">EC957_004354</name>
</gene>
<dbReference type="Proteomes" id="UP000723463">
    <property type="component" value="Unassembled WGS sequence"/>
</dbReference>
<sequence>MVKSITFFMVAIAIVAGSVFGFSDNCNGSGRCNKGMSGICTTAFNRFTDNTIYNDFTSRTNGQCTAIYRCNGEYPALTGSQLKGLFAPIYAGQGCKGCGSHAFNGGNCEVTLNFCSNCVDSGNPN</sequence>
<evidence type="ECO:0000313" key="3">
    <source>
        <dbReference type="Proteomes" id="UP000723463"/>
    </source>
</evidence>
<keyword evidence="3" id="KW-1185">Reference proteome</keyword>
<feature type="chain" id="PRO_5040133055" evidence="1">
    <location>
        <begin position="22"/>
        <end position="125"/>
    </location>
</feature>
<keyword evidence="1" id="KW-0732">Signal</keyword>
<name>A0A9P6F2M6_9FUNG</name>
<dbReference type="Pfam" id="PF15474">
    <property type="entry name" value="MU117"/>
    <property type="match status" value="1"/>
</dbReference>
<protein>
    <submittedName>
        <fullName evidence="2">Uncharacterized protein</fullName>
    </submittedName>
</protein>
<evidence type="ECO:0000313" key="2">
    <source>
        <dbReference type="EMBL" id="KAF9540361.1"/>
    </source>
</evidence>
<organism evidence="2 3">
    <name type="scientific">Mortierella hygrophila</name>
    <dbReference type="NCBI Taxonomy" id="979708"/>
    <lineage>
        <taxon>Eukaryota</taxon>
        <taxon>Fungi</taxon>
        <taxon>Fungi incertae sedis</taxon>
        <taxon>Mucoromycota</taxon>
        <taxon>Mortierellomycotina</taxon>
        <taxon>Mortierellomycetes</taxon>
        <taxon>Mortierellales</taxon>
        <taxon>Mortierellaceae</taxon>
        <taxon>Mortierella</taxon>
    </lineage>
</organism>
<dbReference type="AlphaFoldDB" id="A0A9P6F2M6"/>
<dbReference type="EMBL" id="JAAAXW010000203">
    <property type="protein sequence ID" value="KAF9540361.1"/>
    <property type="molecule type" value="Genomic_DNA"/>
</dbReference>
<evidence type="ECO:0000256" key="1">
    <source>
        <dbReference type="SAM" id="SignalP"/>
    </source>
</evidence>
<proteinExistence type="predicted"/>
<feature type="signal peptide" evidence="1">
    <location>
        <begin position="1"/>
        <end position="21"/>
    </location>
</feature>
<accession>A0A9P6F2M6</accession>
<dbReference type="InterPro" id="IPR029167">
    <property type="entry name" value="Mug117"/>
</dbReference>
<reference evidence="2" key="1">
    <citation type="journal article" date="2020" name="Fungal Divers.">
        <title>Resolving the Mortierellaceae phylogeny through synthesis of multi-gene phylogenetics and phylogenomics.</title>
        <authorList>
            <person name="Vandepol N."/>
            <person name="Liber J."/>
            <person name="Desiro A."/>
            <person name="Na H."/>
            <person name="Kennedy M."/>
            <person name="Barry K."/>
            <person name="Grigoriev I.V."/>
            <person name="Miller A.N."/>
            <person name="O'Donnell K."/>
            <person name="Stajich J.E."/>
            <person name="Bonito G."/>
        </authorList>
    </citation>
    <scope>NUCLEOTIDE SEQUENCE</scope>
    <source>
        <strain evidence="2">NRRL 2591</strain>
    </source>
</reference>